<evidence type="ECO:0000313" key="3">
    <source>
        <dbReference type="EnsemblMetazoa" id="AQUA007485-PA"/>
    </source>
</evidence>
<protein>
    <recommendedName>
        <fullName evidence="5">Peptidase aspartic putative domain-containing protein</fullName>
    </recommendedName>
</protein>
<name>A0A182XCD5_ANOQN</name>
<feature type="compositionally biased region" description="Polar residues" evidence="2">
    <location>
        <begin position="18"/>
        <end position="27"/>
    </location>
</feature>
<feature type="region of interest" description="Disordered" evidence="2">
    <location>
        <begin position="148"/>
        <end position="185"/>
    </location>
</feature>
<dbReference type="InterPro" id="IPR005312">
    <property type="entry name" value="DUF1759"/>
</dbReference>
<feature type="region of interest" description="Disordered" evidence="2">
    <location>
        <begin position="18"/>
        <end position="52"/>
    </location>
</feature>
<evidence type="ECO:0000256" key="1">
    <source>
        <dbReference type="SAM" id="Coils"/>
    </source>
</evidence>
<dbReference type="VEuPathDB" id="VectorBase:AQUA007485"/>
<evidence type="ECO:0000256" key="2">
    <source>
        <dbReference type="SAM" id="MobiDB-lite"/>
    </source>
</evidence>
<accession>A0A182XCD5</accession>
<feature type="coiled-coil region" evidence="1">
    <location>
        <begin position="57"/>
        <end position="91"/>
    </location>
</feature>
<dbReference type="EnsemblMetazoa" id="AQUA007485-RA">
    <property type="protein sequence ID" value="AQUA007485-PA"/>
    <property type="gene ID" value="AQUA007485"/>
</dbReference>
<keyword evidence="4" id="KW-1185">Reference proteome</keyword>
<reference evidence="3" key="1">
    <citation type="submission" date="2020-05" db="UniProtKB">
        <authorList>
            <consortium name="EnsemblMetazoa"/>
        </authorList>
    </citation>
    <scope>IDENTIFICATION</scope>
    <source>
        <strain evidence="3">SANGQUA</strain>
    </source>
</reference>
<evidence type="ECO:0008006" key="5">
    <source>
        <dbReference type="Google" id="ProtNLM"/>
    </source>
</evidence>
<feature type="compositionally biased region" description="Basic and acidic residues" evidence="2">
    <location>
        <begin position="28"/>
        <end position="44"/>
    </location>
</feature>
<keyword evidence="1" id="KW-0175">Coiled coil</keyword>
<dbReference type="Pfam" id="PF03564">
    <property type="entry name" value="DUF1759"/>
    <property type="match status" value="1"/>
</dbReference>
<dbReference type="Proteomes" id="UP000076407">
    <property type="component" value="Unassembled WGS sequence"/>
</dbReference>
<dbReference type="PANTHER" id="PTHR47331:SF5">
    <property type="entry name" value="RIBONUCLEASE H"/>
    <property type="match status" value="1"/>
</dbReference>
<sequence length="609" mass="67716">MDERAVQDASCVVVETQQQLGETSSISPERRVSVVEDAANKDESASQPAGLPRDLEVRRKRLEIRRKQFELEKVQKELELELCELELEEEISDRGSHVSDFVRKTEVWMQKTKDIGTNSMVHRDGGERIGHSPSTTVRHNLATASAMQLADEATPTSSREECAMAGASRCHQPSSPAMSSFPPDYDRTLAEDQAAAMEREYAQWRRAVEDSIKTHRTKHFGQPNQAGAMAMAAPHGVNSTLKPTPANQNAVMGNLLTPSQKAARDSTPKELPVFSGSVEQWPLFIAVYERSTKACGFTDDENLIRLQQALRGPALESVDHLLLLPDGLAEVLDILRTEYGRPDLIVDSLVEKVRSLPQIRTDRLETLAIFGKAVRKMCATIKASGLKEYDCNVTLLKELVAKLPAERRLEWARHKAKLSKRTVGEFGKWFTEIAVAASTEGSSATFVDRELIEELGMEGTAHPLSLKWTDGTTRKESDSLMLSLRVSGVHKGATTYELPTAYSLKKLALPPQTLSFDELTREFPYLQGLPIASYTDVVPRILIGVDNIYLGKPSRCVEGKFDEPIAVKSRLGWSVYGTCSASAPVKPEVYSNFHLCTYNKEENEMRNIE</sequence>
<evidence type="ECO:0000313" key="4">
    <source>
        <dbReference type="Proteomes" id="UP000076407"/>
    </source>
</evidence>
<organism evidence="3 4">
    <name type="scientific">Anopheles quadriannulatus</name>
    <name type="common">Mosquito</name>
    <dbReference type="NCBI Taxonomy" id="34691"/>
    <lineage>
        <taxon>Eukaryota</taxon>
        <taxon>Metazoa</taxon>
        <taxon>Ecdysozoa</taxon>
        <taxon>Arthropoda</taxon>
        <taxon>Hexapoda</taxon>
        <taxon>Insecta</taxon>
        <taxon>Pterygota</taxon>
        <taxon>Neoptera</taxon>
        <taxon>Endopterygota</taxon>
        <taxon>Diptera</taxon>
        <taxon>Nematocera</taxon>
        <taxon>Culicoidea</taxon>
        <taxon>Culicidae</taxon>
        <taxon>Anophelinae</taxon>
        <taxon>Anopheles</taxon>
    </lineage>
</organism>
<dbReference type="STRING" id="34691.A0A182XCD5"/>
<dbReference type="AlphaFoldDB" id="A0A182XCD5"/>
<dbReference type="PANTHER" id="PTHR47331">
    <property type="entry name" value="PHD-TYPE DOMAIN-CONTAINING PROTEIN"/>
    <property type="match status" value="1"/>
</dbReference>
<proteinExistence type="predicted"/>